<proteinExistence type="predicted"/>
<dbReference type="EMBL" id="HBUF01517175">
    <property type="protein sequence ID" value="CAG6748092.1"/>
    <property type="molecule type" value="Transcribed_RNA"/>
</dbReference>
<keyword evidence="1" id="KW-0732">Signal</keyword>
<dbReference type="EMBL" id="HBUF01353722">
    <property type="protein sequence ID" value="CAG6715909.1"/>
    <property type="molecule type" value="Transcribed_RNA"/>
</dbReference>
<dbReference type="EMBL" id="HBUF01148035">
    <property type="protein sequence ID" value="CAG6647635.1"/>
    <property type="molecule type" value="Transcribed_RNA"/>
</dbReference>
<dbReference type="EMBL" id="HBUF01148040">
    <property type="protein sequence ID" value="CAG6647640.1"/>
    <property type="molecule type" value="Transcribed_RNA"/>
</dbReference>
<dbReference type="EMBL" id="HBUF01353721">
    <property type="protein sequence ID" value="CAG6715908.1"/>
    <property type="molecule type" value="Transcribed_RNA"/>
</dbReference>
<dbReference type="AlphaFoldDB" id="A0A8D8Y2A8"/>
<sequence>MLNHVLNSIAVIFILCIRVEDVILAEIHVGSAINIFSRYGYLSLSMRVIPRNDSDPSWIIREPSADIFSNISVKQSVKRSVATNQVFTGDFHMEFCDNVKQLLQAYFRDFYLERLDKPWQAFTGSWTRGVLARYFGINVTYVTGDHSYVLIRVARHRTMAKIGDDSTELRPDQITLHDVVARQANLVDPGDTSSVIEFVKSFGSHYISSYVTGNSLYQVFVYSPSVYKKIKERLKQKGVSDISSTELTSYFSPWYAEHLGTIQSASGNETLKVWCDQHLKVNFYFFNFLSLLKLHGNIDLLKQLNGLLQEEALLKLSLKTLAPVFMNESKRDWFYEVIDNQIKLWEVNMR</sequence>
<accession>A0A8D8Y2A8</accession>
<dbReference type="EMBL" id="HBUF01148037">
    <property type="protein sequence ID" value="CAG6647637.1"/>
    <property type="molecule type" value="Transcribed_RNA"/>
</dbReference>
<protein>
    <submittedName>
        <fullName evidence="2">Torso-like protein</fullName>
    </submittedName>
</protein>
<dbReference type="EMBL" id="HBUF01353723">
    <property type="protein sequence ID" value="CAG6715910.1"/>
    <property type="molecule type" value="Transcribed_RNA"/>
</dbReference>
<dbReference type="EMBL" id="HBUF01148039">
    <property type="protein sequence ID" value="CAG6647639.1"/>
    <property type="molecule type" value="Transcribed_RNA"/>
</dbReference>
<organism evidence="2">
    <name type="scientific">Cacopsylla melanoneura</name>
    <dbReference type="NCBI Taxonomy" id="428564"/>
    <lineage>
        <taxon>Eukaryota</taxon>
        <taxon>Metazoa</taxon>
        <taxon>Ecdysozoa</taxon>
        <taxon>Arthropoda</taxon>
        <taxon>Hexapoda</taxon>
        <taxon>Insecta</taxon>
        <taxon>Pterygota</taxon>
        <taxon>Neoptera</taxon>
        <taxon>Paraneoptera</taxon>
        <taxon>Hemiptera</taxon>
        <taxon>Sternorrhyncha</taxon>
        <taxon>Psylloidea</taxon>
        <taxon>Psyllidae</taxon>
        <taxon>Psyllinae</taxon>
        <taxon>Cacopsylla</taxon>
    </lineage>
</organism>
<evidence type="ECO:0000313" key="2">
    <source>
        <dbReference type="EMBL" id="CAG6715909.1"/>
    </source>
</evidence>
<evidence type="ECO:0000256" key="1">
    <source>
        <dbReference type="SAM" id="SignalP"/>
    </source>
</evidence>
<dbReference type="EMBL" id="HBUF01148036">
    <property type="protein sequence ID" value="CAG6647636.1"/>
    <property type="molecule type" value="Transcribed_RNA"/>
</dbReference>
<feature type="chain" id="PRO_5036428909" evidence="1">
    <location>
        <begin position="26"/>
        <end position="350"/>
    </location>
</feature>
<dbReference type="EMBL" id="HBUF01353720">
    <property type="protein sequence ID" value="CAG6715907.1"/>
    <property type="molecule type" value="Transcribed_RNA"/>
</dbReference>
<dbReference type="EMBL" id="HBUF01148038">
    <property type="protein sequence ID" value="CAG6647638.1"/>
    <property type="molecule type" value="Transcribed_RNA"/>
</dbReference>
<dbReference type="EMBL" id="HBUF01517174">
    <property type="protein sequence ID" value="CAG6748091.1"/>
    <property type="molecule type" value="Transcribed_RNA"/>
</dbReference>
<reference evidence="2" key="1">
    <citation type="submission" date="2021-05" db="EMBL/GenBank/DDBJ databases">
        <authorList>
            <person name="Alioto T."/>
            <person name="Alioto T."/>
            <person name="Gomez Garrido J."/>
        </authorList>
    </citation>
    <scope>NUCLEOTIDE SEQUENCE</scope>
</reference>
<feature type="signal peptide" evidence="1">
    <location>
        <begin position="1"/>
        <end position="25"/>
    </location>
</feature>
<name>A0A8D8Y2A8_9HEMI</name>